<gene>
    <name evidence="2" type="ORF">F5X68DRAFT_30529</name>
</gene>
<evidence type="ECO:0000313" key="3">
    <source>
        <dbReference type="Proteomes" id="UP000770015"/>
    </source>
</evidence>
<dbReference type="PANTHER" id="PTHR40624">
    <property type="entry name" value="BIOSYNTHESIS MONOOXYGENASE, PUTATIVE (AFU_ORTHOLOGUE AFUA_1G12025)-RELATED"/>
    <property type="match status" value="1"/>
</dbReference>
<comment type="caution">
    <text evidence="2">The sequence shown here is derived from an EMBL/GenBank/DDBJ whole genome shotgun (WGS) entry which is preliminary data.</text>
</comment>
<sequence length="200" mass="21660">MPAALPPFLIIATIKTPTKPAQDRFLEIFPPLVAHSTTAEPDTLSYYFFTSTSADDHSIYGIEGYPNPEALTDVHCKSPAYTRQSAILAEEKLCTTDVDRFRPVAGFLLRDGETEKPVETILVTKTPAGDAAKTELEGLAHAALEDVNGAATFVVMEELKTGELWTFERYTTKAGAGKRQAAAGSTTGEYVEANVGFLQK</sequence>
<proteinExistence type="predicted"/>
<dbReference type="OrthoDB" id="4839806at2759"/>
<feature type="domain" description="ABM" evidence="1">
    <location>
        <begin position="8"/>
        <end position="82"/>
    </location>
</feature>
<name>A0A9P8VKU1_9PEZI</name>
<dbReference type="AlphaFoldDB" id="A0A9P8VKU1"/>
<dbReference type="Gene3D" id="3.30.70.100">
    <property type="match status" value="1"/>
</dbReference>
<dbReference type="InterPro" id="IPR011008">
    <property type="entry name" value="Dimeric_a/b-barrel"/>
</dbReference>
<accession>A0A9P8VKU1</accession>
<dbReference type="Proteomes" id="UP000770015">
    <property type="component" value="Unassembled WGS sequence"/>
</dbReference>
<dbReference type="InterPro" id="IPR007138">
    <property type="entry name" value="ABM_dom"/>
</dbReference>
<dbReference type="EMBL" id="JAGSXJ010000002">
    <property type="protein sequence ID" value="KAH6695484.1"/>
    <property type="molecule type" value="Genomic_DNA"/>
</dbReference>
<dbReference type="Pfam" id="PF03992">
    <property type="entry name" value="ABM"/>
    <property type="match status" value="1"/>
</dbReference>
<evidence type="ECO:0000313" key="2">
    <source>
        <dbReference type="EMBL" id="KAH6695484.1"/>
    </source>
</evidence>
<dbReference type="SUPFAM" id="SSF54909">
    <property type="entry name" value="Dimeric alpha+beta barrel"/>
    <property type="match status" value="1"/>
</dbReference>
<dbReference type="PANTHER" id="PTHR40624:SF1">
    <property type="entry name" value="BIOSYNTHESIS MONOOXYGENASE, PUTATIVE (AFU_ORTHOLOGUE AFUA_1G12025)-RELATED"/>
    <property type="match status" value="1"/>
</dbReference>
<reference evidence="2" key="1">
    <citation type="journal article" date="2021" name="Nat. Commun.">
        <title>Genetic determinants of endophytism in the Arabidopsis root mycobiome.</title>
        <authorList>
            <person name="Mesny F."/>
            <person name="Miyauchi S."/>
            <person name="Thiergart T."/>
            <person name="Pickel B."/>
            <person name="Atanasova L."/>
            <person name="Karlsson M."/>
            <person name="Huettel B."/>
            <person name="Barry K.W."/>
            <person name="Haridas S."/>
            <person name="Chen C."/>
            <person name="Bauer D."/>
            <person name="Andreopoulos W."/>
            <person name="Pangilinan J."/>
            <person name="LaButti K."/>
            <person name="Riley R."/>
            <person name="Lipzen A."/>
            <person name="Clum A."/>
            <person name="Drula E."/>
            <person name="Henrissat B."/>
            <person name="Kohler A."/>
            <person name="Grigoriev I.V."/>
            <person name="Martin F.M."/>
            <person name="Hacquard S."/>
        </authorList>
    </citation>
    <scope>NUCLEOTIDE SEQUENCE</scope>
    <source>
        <strain evidence="2">MPI-SDFR-AT-0117</strain>
    </source>
</reference>
<organism evidence="2 3">
    <name type="scientific">Plectosphaerella plurivora</name>
    <dbReference type="NCBI Taxonomy" id="936078"/>
    <lineage>
        <taxon>Eukaryota</taxon>
        <taxon>Fungi</taxon>
        <taxon>Dikarya</taxon>
        <taxon>Ascomycota</taxon>
        <taxon>Pezizomycotina</taxon>
        <taxon>Sordariomycetes</taxon>
        <taxon>Hypocreomycetidae</taxon>
        <taxon>Glomerellales</taxon>
        <taxon>Plectosphaerellaceae</taxon>
        <taxon>Plectosphaerella</taxon>
    </lineage>
</organism>
<evidence type="ECO:0000259" key="1">
    <source>
        <dbReference type="Pfam" id="PF03992"/>
    </source>
</evidence>
<keyword evidence="3" id="KW-1185">Reference proteome</keyword>
<protein>
    <recommendedName>
        <fullName evidence="1">ABM domain-containing protein</fullName>
    </recommendedName>
</protein>